<keyword evidence="2" id="KW-0378">Hydrolase</keyword>
<dbReference type="CDD" id="cd18026">
    <property type="entry name" value="DEXHc_POLQ-like"/>
    <property type="match status" value="1"/>
</dbReference>
<feature type="region of interest" description="Disordered" evidence="5">
    <location>
        <begin position="1"/>
        <end position="22"/>
    </location>
</feature>
<dbReference type="GeneID" id="113397103"/>
<dbReference type="CDD" id="cd18795">
    <property type="entry name" value="SF2_C_Ski2"/>
    <property type="match status" value="1"/>
</dbReference>
<dbReference type="SMART" id="SM00490">
    <property type="entry name" value="HELICc"/>
    <property type="match status" value="1"/>
</dbReference>
<dbReference type="Gene3D" id="1.10.3380.20">
    <property type="match status" value="1"/>
</dbReference>
<dbReference type="SMART" id="SM00487">
    <property type="entry name" value="DEXDc"/>
    <property type="match status" value="1"/>
</dbReference>
<evidence type="ECO:0000259" key="6">
    <source>
        <dbReference type="PROSITE" id="PS51192"/>
    </source>
</evidence>
<protein>
    <submittedName>
        <fullName evidence="9">Helicase POLQ-like</fullName>
    </submittedName>
</protein>
<dbReference type="Gene3D" id="3.40.50.300">
    <property type="entry name" value="P-loop containing nucleotide triphosphate hydrolases"/>
    <property type="match status" value="2"/>
</dbReference>
<dbReference type="PROSITE" id="PS51194">
    <property type="entry name" value="HELICASE_CTER"/>
    <property type="match status" value="1"/>
</dbReference>
<evidence type="ECO:0000259" key="7">
    <source>
        <dbReference type="PROSITE" id="PS51194"/>
    </source>
</evidence>
<dbReference type="InterPro" id="IPR048960">
    <property type="entry name" value="POLQ-like_helical"/>
</dbReference>
<reference evidence="8" key="1">
    <citation type="submission" date="2025-05" db="UniProtKB">
        <authorList>
            <consortium name="RefSeq"/>
        </authorList>
    </citation>
    <scope>NUCLEOTIDE SEQUENCE [LARGE SCALE GENOMIC DNA]</scope>
</reference>
<sequence length="1022" mass="112293">MNFHNEPCDPSTPKRRRLGITKTKPQNVFKAANSSFINTTPIQMRLSSNLANRCDSPPLPCNQIEYLSESTSSSSVTNDIPCSPGVFETCFFKDIANWDSFKVSKNKENILKDYADEFNDEFQTRPEQNITTDCSISTSKCEKLFRDEIEQSFNNLNQSIINININKDKSSLFETNDSFLLDIRESGIITNQENSKNDEINKFTNNQVILNMNQNNFYGLPMIVKGLFKTYRKIEKFYDWQEECLNLDTIKERRNLIYALPTSGGKTLVAEVLMLREILNRKKNALFILPFVAIVQEKIWSLAPFALQLDFLVEEYAGGKGHIPPKKRRKKNSIYIATIEKGLALIRSLIELDRLDELGLIVVDELHLIGEPGRGSTLEMLLTTVIFANKGIQIVGMSATIGNLPDLATFLKADVYEKQFRPVELVEYVKLGNVLHRIVWGPGGMEIVPDRELSFDYSRAGAALDPDALGGLVAETAPRAACLVFCPTKRNCENVAALLCKLRRREMTNHRVEERVALQTALRNEGAGLDLVKFVRFGVAFHHAGLAGEERSLLEHAFRAGVISVLCCTSTLAAGVNLPARRVIIRAPLVGREFITLGAYRQMAGRAGRAGACEAGESVVVCAAASWARLRAVLAGGLGAARSALGAGGAAGALLLSGAALRLAGARRGLRALLRAALLPVAPPEPASRSRRRSCKEKCGPRAAIVPRSISYETLPGSNRVVCRLRSLDVDRVCDDAVRALLESGALEVVGGGGWDSIDDDTELAVSKLGRAAIKGCMELSVAKRLLEDLEIASRSLVLMGSLHLLYLVTPHDSGIKPDYRHYYSLYCELDEEGVQTAKILGITEMNAIRMMTGKPITNVPESVLCRFYIALMLRDLWRQMPFPAVAEKYGVSRGALQAQLAAAAAFAGGATRLCEELPARWGFRALLEPLALRLQHCAAPGLERLLALPAVRKARALQLLRAGYKCVEDVARASAGELTAAIGHLSRTAADHLVSSARMMLIEKVENLRAEAEDVMEGLKI</sequence>
<feature type="domain" description="Helicase C-terminal" evidence="7">
    <location>
        <begin position="465"/>
        <end position="662"/>
    </location>
</feature>
<dbReference type="Pfam" id="PF00271">
    <property type="entry name" value="Helicase_C"/>
    <property type="match status" value="1"/>
</dbReference>
<keyword evidence="4" id="KW-0067">ATP-binding</keyword>
<proteinExistence type="predicted"/>
<dbReference type="InterPro" id="IPR014001">
    <property type="entry name" value="Helicase_ATP-bd"/>
</dbReference>
<reference evidence="9" key="2">
    <citation type="submission" date="2025-08" db="UniProtKB">
        <authorList>
            <consortium name="RefSeq"/>
        </authorList>
    </citation>
    <scope>IDENTIFICATION</scope>
    <source>
        <tissue evidence="9">Whole body</tissue>
    </source>
</reference>
<dbReference type="InterPro" id="IPR050474">
    <property type="entry name" value="Hel308_SKI2-like"/>
</dbReference>
<dbReference type="InterPro" id="IPR027417">
    <property type="entry name" value="P-loop_NTPase"/>
</dbReference>
<dbReference type="Pfam" id="PF21099">
    <property type="entry name" value="POLQ_helical"/>
    <property type="match status" value="1"/>
</dbReference>
<evidence type="ECO:0000313" key="9">
    <source>
        <dbReference type="RefSeq" id="XP_064074212.1"/>
    </source>
</evidence>
<evidence type="ECO:0000256" key="3">
    <source>
        <dbReference type="ARBA" id="ARBA00022806"/>
    </source>
</evidence>
<keyword evidence="8" id="KW-1185">Reference proteome</keyword>
<dbReference type="PROSITE" id="PS51192">
    <property type="entry name" value="HELICASE_ATP_BIND_1"/>
    <property type="match status" value="1"/>
</dbReference>
<gene>
    <name evidence="9" type="primary">Mus301</name>
</gene>
<organism evidence="8 9">
    <name type="scientific">Vanessa tameamea</name>
    <name type="common">Kamehameha butterfly</name>
    <dbReference type="NCBI Taxonomy" id="334116"/>
    <lineage>
        <taxon>Eukaryota</taxon>
        <taxon>Metazoa</taxon>
        <taxon>Ecdysozoa</taxon>
        <taxon>Arthropoda</taxon>
        <taxon>Hexapoda</taxon>
        <taxon>Insecta</taxon>
        <taxon>Pterygota</taxon>
        <taxon>Neoptera</taxon>
        <taxon>Endopterygota</taxon>
        <taxon>Lepidoptera</taxon>
        <taxon>Glossata</taxon>
        <taxon>Ditrysia</taxon>
        <taxon>Papilionoidea</taxon>
        <taxon>Nymphalidae</taxon>
        <taxon>Nymphalinae</taxon>
        <taxon>Vanessa</taxon>
    </lineage>
</organism>
<dbReference type="Proteomes" id="UP001652626">
    <property type="component" value="Chromosome 3"/>
</dbReference>
<dbReference type="Pfam" id="PF00270">
    <property type="entry name" value="DEAD"/>
    <property type="match status" value="1"/>
</dbReference>
<evidence type="ECO:0000256" key="4">
    <source>
        <dbReference type="ARBA" id="ARBA00022840"/>
    </source>
</evidence>
<accession>A0ABM4ASE2</accession>
<feature type="domain" description="Helicase ATP-binding" evidence="6">
    <location>
        <begin position="247"/>
        <end position="419"/>
    </location>
</feature>
<evidence type="ECO:0000256" key="2">
    <source>
        <dbReference type="ARBA" id="ARBA00022801"/>
    </source>
</evidence>
<dbReference type="SUPFAM" id="SSF52540">
    <property type="entry name" value="P-loop containing nucleoside triphosphate hydrolases"/>
    <property type="match status" value="1"/>
</dbReference>
<evidence type="ECO:0000256" key="1">
    <source>
        <dbReference type="ARBA" id="ARBA00022741"/>
    </source>
</evidence>
<dbReference type="InterPro" id="IPR011545">
    <property type="entry name" value="DEAD/DEAH_box_helicase_dom"/>
</dbReference>
<dbReference type="RefSeq" id="XP_064074212.1">
    <property type="nucleotide sequence ID" value="XM_064218142.1"/>
</dbReference>
<dbReference type="PANTHER" id="PTHR47961">
    <property type="entry name" value="DNA POLYMERASE THETA, PUTATIVE (AFU_ORTHOLOGUE AFUA_1G05260)-RELATED"/>
    <property type="match status" value="1"/>
</dbReference>
<dbReference type="InterPro" id="IPR001650">
    <property type="entry name" value="Helicase_C-like"/>
</dbReference>
<dbReference type="PANTHER" id="PTHR47961:SF12">
    <property type="entry name" value="HELICASE POLQ-LIKE"/>
    <property type="match status" value="1"/>
</dbReference>
<keyword evidence="3" id="KW-0347">Helicase</keyword>
<keyword evidence="1" id="KW-0547">Nucleotide-binding</keyword>
<dbReference type="SUPFAM" id="SSF158702">
    <property type="entry name" value="Sec63 N-terminal domain-like"/>
    <property type="match status" value="1"/>
</dbReference>
<evidence type="ECO:0000313" key="8">
    <source>
        <dbReference type="Proteomes" id="UP001652626"/>
    </source>
</evidence>
<name>A0ABM4ASE2_VANTA</name>
<evidence type="ECO:0000256" key="5">
    <source>
        <dbReference type="SAM" id="MobiDB-lite"/>
    </source>
</evidence>